<protein>
    <submittedName>
        <fullName evidence="1">Four helix bundle protein</fullName>
    </submittedName>
</protein>
<dbReference type="SUPFAM" id="SSF158446">
    <property type="entry name" value="IVS-encoded protein-like"/>
    <property type="match status" value="1"/>
</dbReference>
<dbReference type="PIRSF" id="PIRSF035652">
    <property type="entry name" value="CHP02436"/>
    <property type="match status" value="1"/>
</dbReference>
<accession>A0A9D1GVL1</accession>
<proteinExistence type="predicted"/>
<dbReference type="InterPro" id="IPR012657">
    <property type="entry name" value="23S_rRNA-intervening_sequence"/>
</dbReference>
<dbReference type="PANTHER" id="PTHR38471">
    <property type="entry name" value="FOUR HELIX BUNDLE PROTEIN"/>
    <property type="match status" value="1"/>
</dbReference>
<name>A0A9D1GVL1_9FIRM</name>
<dbReference type="Pfam" id="PF05635">
    <property type="entry name" value="23S_rRNA_IVP"/>
    <property type="match status" value="1"/>
</dbReference>
<dbReference type="InterPro" id="IPR036583">
    <property type="entry name" value="23S_rRNA_IVS_sf"/>
</dbReference>
<comment type="caution">
    <text evidence="1">The sequence shown here is derived from an EMBL/GenBank/DDBJ whole genome shotgun (WGS) entry which is preliminary data.</text>
</comment>
<gene>
    <name evidence="1" type="ORF">IAC39_07665</name>
</gene>
<reference evidence="1" key="1">
    <citation type="submission" date="2020-10" db="EMBL/GenBank/DDBJ databases">
        <authorList>
            <person name="Gilroy R."/>
        </authorList>
    </citation>
    <scope>NUCLEOTIDE SEQUENCE</scope>
    <source>
        <strain evidence="1">CHK33-4379</strain>
    </source>
</reference>
<dbReference type="PANTHER" id="PTHR38471:SF2">
    <property type="entry name" value="FOUR HELIX BUNDLE PROTEIN"/>
    <property type="match status" value="1"/>
</dbReference>
<reference evidence="1" key="2">
    <citation type="journal article" date="2021" name="PeerJ">
        <title>Extensive microbial diversity within the chicken gut microbiome revealed by metagenomics and culture.</title>
        <authorList>
            <person name="Gilroy R."/>
            <person name="Ravi A."/>
            <person name="Getino M."/>
            <person name="Pursley I."/>
            <person name="Horton D.L."/>
            <person name="Alikhan N.F."/>
            <person name="Baker D."/>
            <person name="Gharbi K."/>
            <person name="Hall N."/>
            <person name="Watson M."/>
            <person name="Adriaenssens E.M."/>
            <person name="Foster-Nyarko E."/>
            <person name="Jarju S."/>
            <person name="Secka A."/>
            <person name="Antonio M."/>
            <person name="Oren A."/>
            <person name="Chaudhuri R.R."/>
            <person name="La Ragione R."/>
            <person name="Hildebrand F."/>
            <person name="Pallen M.J."/>
        </authorList>
    </citation>
    <scope>NUCLEOTIDE SEQUENCE</scope>
    <source>
        <strain evidence="1">CHK33-4379</strain>
    </source>
</reference>
<sequence>MNSPLLDKSLDFATQIVLFYEEFSKLKKDTTIAKQLLRSATSIGANINEAVYGNSKADFISKLHISLKETGESIYWLTLLKRTKLIDYDFEDLLSLAEEIKKMLIASLNTAKEKAK</sequence>
<evidence type="ECO:0000313" key="2">
    <source>
        <dbReference type="Proteomes" id="UP000824136"/>
    </source>
</evidence>
<dbReference type="Proteomes" id="UP000824136">
    <property type="component" value="Unassembled WGS sequence"/>
</dbReference>
<evidence type="ECO:0000313" key="1">
    <source>
        <dbReference type="EMBL" id="HIT59568.1"/>
    </source>
</evidence>
<organism evidence="1 2">
    <name type="scientific">Candidatus Faeciplasma pullistercoris</name>
    <dbReference type="NCBI Taxonomy" id="2840800"/>
    <lineage>
        <taxon>Bacteria</taxon>
        <taxon>Bacillati</taxon>
        <taxon>Bacillota</taxon>
        <taxon>Clostridia</taxon>
        <taxon>Eubacteriales</taxon>
        <taxon>Oscillospiraceae</taxon>
        <taxon>Oscillospiraceae incertae sedis</taxon>
        <taxon>Candidatus Faeciplasma</taxon>
    </lineage>
</organism>
<dbReference type="Gene3D" id="1.20.1440.60">
    <property type="entry name" value="23S rRNA-intervening sequence"/>
    <property type="match status" value="1"/>
</dbReference>
<dbReference type="AlphaFoldDB" id="A0A9D1GVL1"/>
<dbReference type="EMBL" id="DVLL01000024">
    <property type="protein sequence ID" value="HIT59568.1"/>
    <property type="molecule type" value="Genomic_DNA"/>
</dbReference>
<dbReference type="NCBIfam" id="TIGR02436">
    <property type="entry name" value="four helix bundle protein"/>
    <property type="match status" value="1"/>
</dbReference>